<dbReference type="RefSeq" id="WP_205289754.1">
    <property type="nucleotide sequence ID" value="NZ_CP074406.1"/>
</dbReference>
<gene>
    <name evidence="1" type="ORF">JK386_00870</name>
</gene>
<protein>
    <recommendedName>
        <fullName evidence="3">Alpha/beta hydrolase</fullName>
    </recommendedName>
</protein>
<evidence type="ECO:0000313" key="1">
    <source>
        <dbReference type="EMBL" id="MBM9458450.1"/>
    </source>
</evidence>
<evidence type="ECO:0008006" key="3">
    <source>
        <dbReference type="Google" id="ProtNLM"/>
    </source>
</evidence>
<dbReference type="SUPFAM" id="SSF53474">
    <property type="entry name" value="alpha/beta-Hydrolases"/>
    <property type="match status" value="1"/>
</dbReference>
<evidence type="ECO:0000313" key="2">
    <source>
        <dbReference type="Proteomes" id="UP000663791"/>
    </source>
</evidence>
<proteinExistence type="predicted"/>
<dbReference type="Gene3D" id="3.40.50.1820">
    <property type="entry name" value="alpha/beta hydrolase"/>
    <property type="match status" value="1"/>
</dbReference>
<keyword evidence="2" id="KW-1185">Reference proteome</keyword>
<organism evidence="1 2">
    <name type="scientific">Nocardioides faecalis</name>
    <dbReference type="NCBI Taxonomy" id="2803858"/>
    <lineage>
        <taxon>Bacteria</taxon>
        <taxon>Bacillati</taxon>
        <taxon>Actinomycetota</taxon>
        <taxon>Actinomycetes</taxon>
        <taxon>Propionibacteriales</taxon>
        <taxon>Nocardioidaceae</taxon>
        <taxon>Nocardioides</taxon>
    </lineage>
</organism>
<sequence length="344" mass="36867">MARASSLPDNTVRLRDLVPRSLRERNVTLIVEPFATVAPTPACLRASFDAGVSQACADVDVLTRPGALRAVAAQVEKDTGLQVSGAYLQSFGATRTLSALAGVLRDRWVVLESPAPVPGASAVELMRDRREAILRRVVSGCEGASCASTVSGNLLDILEDGSGRVSGRELAVGLIAATTIPGVNEELVAEVREDVLDSTLTKEHARRLRALGRSYEGKRPSKQVSASMVALWADTCPRLRGWDELAKEQDPILAAFAWVFRGCSLFASVDDVEVSEPLGERVDALILTGTEDPIVPASLQERWGQAVKAQGGTTRTLVGAGHFWEDDAVTATVQRFVSDRLNRP</sequence>
<dbReference type="Proteomes" id="UP000663791">
    <property type="component" value="Unassembled WGS sequence"/>
</dbReference>
<reference evidence="1" key="1">
    <citation type="submission" date="2021-01" db="EMBL/GenBank/DDBJ databases">
        <title>Novel species in genus Nocardioides.</title>
        <authorList>
            <person name="Zhang G."/>
        </authorList>
    </citation>
    <scope>NUCLEOTIDE SEQUENCE</scope>
    <source>
        <strain evidence="1">Zg-536</strain>
    </source>
</reference>
<dbReference type="AlphaFoldDB" id="A0A938Y3B2"/>
<dbReference type="InterPro" id="IPR029058">
    <property type="entry name" value="AB_hydrolase_fold"/>
</dbReference>
<accession>A0A938Y3B2</accession>
<name>A0A938Y3B2_9ACTN</name>
<comment type="caution">
    <text evidence="1">The sequence shown here is derived from an EMBL/GenBank/DDBJ whole genome shotgun (WGS) entry which is preliminary data.</text>
</comment>
<dbReference type="EMBL" id="JAERTX010000001">
    <property type="protein sequence ID" value="MBM9458450.1"/>
    <property type="molecule type" value="Genomic_DNA"/>
</dbReference>